<dbReference type="Proteomes" id="UP001642540">
    <property type="component" value="Unassembled WGS sequence"/>
</dbReference>
<dbReference type="InterPro" id="IPR001148">
    <property type="entry name" value="CA_dom"/>
</dbReference>
<evidence type="ECO:0000256" key="1">
    <source>
        <dbReference type="ARBA" id="ARBA00010718"/>
    </source>
</evidence>
<keyword evidence="5" id="KW-1185">Reference proteome</keyword>
<dbReference type="SMART" id="SM01057">
    <property type="entry name" value="Carb_anhydrase"/>
    <property type="match status" value="1"/>
</dbReference>
<dbReference type="Pfam" id="PF00194">
    <property type="entry name" value="Carb_anhydrase"/>
    <property type="match status" value="1"/>
</dbReference>
<evidence type="ECO:0000259" key="3">
    <source>
        <dbReference type="PROSITE" id="PS51144"/>
    </source>
</evidence>
<evidence type="ECO:0000313" key="4">
    <source>
        <dbReference type="EMBL" id="CAL8079523.1"/>
    </source>
</evidence>
<reference evidence="4 5" key="1">
    <citation type="submission" date="2024-08" db="EMBL/GenBank/DDBJ databases">
        <authorList>
            <person name="Cucini C."/>
            <person name="Frati F."/>
        </authorList>
    </citation>
    <scope>NUCLEOTIDE SEQUENCE [LARGE SCALE GENOMIC DNA]</scope>
</reference>
<dbReference type="InterPro" id="IPR036398">
    <property type="entry name" value="CA_dom_sf"/>
</dbReference>
<evidence type="ECO:0000256" key="2">
    <source>
        <dbReference type="SAM" id="SignalP"/>
    </source>
</evidence>
<comment type="caution">
    <text evidence="4">The sequence shown here is derived from an EMBL/GenBank/DDBJ whole genome shotgun (WGS) entry which is preliminary data.</text>
</comment>
<feature type="domain" description="Alpha-carbonic anhydrase" evidence="3">
    <location>
        <begin position="64"/>
        <end position="330"/>
    </location>
</feature>
<feature type="chain" id="PRO_5047278766" description="Alpha-carbonic anhydrase domain-containing protein" evidence="2">
    <location>
        <begin position="34"/>
        <end position="359"/>
    </location>
</feature>
<sequence length="359" mass="40663">MASCHCIYLGSLIVLLLLVTVNLQLNEVSPTEAAPTLITSPPPQVQTGERNLSCGMGVWCSWDDWWTYDGISGPAFWGLINPQWNLCSKGRRQSPINIEPSRLLYDSQLRPIHIDKTPITGVLRNTGQTVVFTADKGSARVNISGGPLMYRYQFEELYIHYGPEDVVGSEHLIQGISFPAELQLYGFNVELYANLSDAQQKPNGVAAISIMIRVSDEDMMKPPNSELRILTSVLNQIKFRNQSAPVKTLSLHGLLPETDYYMTYEGSTTHPGCWETVTWVLLNKPVYLNKQMIHAWRQLKQGINSEQPKTNLMNVRPSQALHHRTVRTNINFPQAQGKRCPSMHKETYYKANLWRPRIP</sequence>
<evidence type="ECO:0000313" key="5">
    <source>
        <dbReference type="Proteomes" id="UP001642540"/>
    </source>
</evidence>
<accession>A0ABP1PXW4</accession>
<dbReference type="PANTHER" id="PTHR18952">
    <property type="entry name" value="CARBONIC ANHYDRASE"/>
    <property type="match status" value="1"/>
</dbReference>
<dbReference type="Gene3D" id="3.10.200.10">
    <property type="entry name" value="Alpha carbonic anhydrase"/>
    <property type="match status" value="1"/>
</dbReference>
<name>A0ABP1PXW4_9HEXA</name>
<comment type="similarity">
    <text evidence="1">Belongs to the alpha-carbonic anhydrase family.</text>
</comment>
<proteinExistence type="inferred from homology"/>
<dbReference type="PROSITE" id="PS51144">
    <property type="entry name" value="ALPHA_CA_2"/>
    <property type="match status" value="1"/>
</dbReference>
<dbReference type="PANTHER" id="PTHR18952:SF228">
    <property type="entry name" value="CARBONIC ANHYDRASE-RELATED PROTEIN A, ISOFORM B"/>
    <property type="match status" value="1"/>
</dbReference>
<dbReference type="EMBL" id="CAXLJM020000013">
    <property type="protein sequence ID" value="CAL8079523.1"/>
    <property type="molecule type" value="Genomic_DNA"/>
</dbReference>
<gene>
    <name evidence="4" type="ORF">ODALV1_LOCUS4389</name>
</gene>
<protein>
    <recommendedName>
        <fullName evidence="3">Alpha-carbonic anhydrase domain-containing protein</fullName>
    </recommendedName>
</protein>
<organism evidence="4 5">
    <name type="scientific">Orchesella dallaii</name>
    <dbReference type="NCBI Taxonomy" id="48710"/>
    <lineage>
        <taxon>Eukaryota</taxon>
        <taxon>Metazoa</taxon>
        <taxon>Ecdysozoa</taxon>
        <taxon>Arthropoda</taxon>
        <taxon>Hexapoda</taxon>
        <taxon>Collembola</taxon>
        <taxon>Entomobryomorpha</taxon>
        <taxon>Entomobryoidea</taxon>
        <taxon>Orchesellidae</taxon>
        <taxon>Orchesellinae</taxon>
        <taxon>Orchesella</taxon>
    </lineage>
</organism>
<dbReference type="SUPFAM" id="SSF51069">
    <property type="entry name" value="Carbonic anhydrase"/>
    <property type="match status" value="1"/>
</dbReference>
<feature type="signal peptide" evidence="2">
    <location>
        <begin position="1"/>
        <end position="33"/>
    </location>
</feature>
<dbReference type="InterPro" id="IPR023561">
    <property type="entry name" value="Carbonic_anhydrase_a-class"/>
</dbReference>
<keyword evidence="2" id="KW-0732">Signal</keyword>